<proteinExistence type="predicted"/>
<accession>A0AAW1V0F3</accession>
<dbReference type="InterPro" id="IPR015897">
    <property type="entry name" value="CHK_kinase-like"/>
</dbReference>
<dbReference type="SUPFAM" id="SSF56112">
    <property type="entry name" value="Protein kinase-like (PK-like)"/>
    <property type="match status" value="1"/>
</dbReference>
<organism evidence="2 3">
    <name type="scientific">Henosepilachna vigintioctopunctata</name>
    <dbReference type="NCBI Taxonomy" id="420089"/>
    <lineage>
        <taxon>Eukaryota</taxon>
        <taxon>Metazoa</taxon>
        <taxon>Ecdysozoa</taxon>
        <taxon>Arthropoda</taxon>
        <taxon>Hexapoda</taxon>
        <taxon>Insecta</taxon>
        <taxon>Pterygota</taxon>
        <taxon>Neoptera</taxon>
        <taxon>Endopterygota</taxon>
        <taxon>Coleoptera</taxon>
        <taxon>Polyphaga</taxon>
        <taxon>Cucujiformia</taxon>
        <taxon>Coccinelloidea</taxon>
        <taxon>Coccinellidae</taxon>
        <taxon>Epilachninae</taxon>
        <taxon>Epilachnini</taxon>
        <taxon>Henosepilachna</taxon>
    </lineage>
</organism>
<evidence type="ECO:0000313" key="2">
    <source>
        <dbReference type="EMBL" id="KAK9886629.1"/>
    </source>
</evidence>
<dbReference type="Pfam" id="PF02958">
    <property type="entry name" value="EcKL"/>
    <property type="match status" value="1"/>
</dbReference>
<sequence>CVKMSELEGNVHLALKTILSQLKFSQNVEISLNRGREKVHGYLGNIVSIIVKDNSDSRNLNLVAKISIKNDKIRSGIPVAEAYGNEIHFYENILPTLEELQKTLGLPEPFSSVPKCYICCGEKNKEFLIMEDLKASNFEMFNSKSTMDFDHMKIIFQNYAKFHSLAFALKVKDKEKYSKLTRRLYSMYMGFIDCNFGSKLPECFQFIQMCLNQRGEENRIVNKYATGVDEVLRDILLKQNELHSCILHGDCWSNNFMFKYRVRIVNII</sequence>
<comment type="caution">
    <text evidence="2">The sequence shown here is derived from an EMBL/GenBank/DDBJ whole genome shotgun (WGS) entry which is preliminary data.</text>
</comment>
<name>A0AAW1V0F3_9CUCU</name>
<dbReference type="Proteomes" id="UP001431783">
    <property type="component" value="Unassembled WGS sequence"/>
</dbReference>
<keyword evidence="3" id="KW-1185">Reference proteome</keyword>
<gene>
    <name evidence="2" type="ORF">WA026_017552</name>
</gene>
<dbReference type="InterPro" id="IPR004119">
    <property type="entry name" value="EcKL"/>
</dbReference>
<dbReference type="PANTHER" id="PTHR11012">
    <property type="entry name" value="PROTEIN KINASE-LIKE DOMAIN-CONTAINING"/>
    <property type="match status" value="1"/>
</dbReference>
<feature type="non-terminal residue" evidence="2">
    <location>
        <position position="1"/>
    </location>
</feature>
<dbReference type="PANTHER" id="PTHR11012:SF30">
    <property type="entry name" value="PROTEIN KINASE-LIKE DOMAIN-CONTAINING"/>
    <property type="match status" value="1"/>
</dbReference>
<dbReference type="InterPro" id="IPR011009">
    <property type="entry name" value="Kinase-like_dom_sf"/>
</dbReference>
<dbReference type="EMBL" id="JARQZJ010000101">
    <property type="protein sequence ID" value="KAK9886629.1"/>
    <property type="molecule type" value="Genomic_DNA"/>
</dbReference>
<reference evidence="2 3" key="1">
    <citation type="submission" date="2023-03" db="EMBL/GenBank/DDBJ databases">
        <title>Genome insight into feeding habits of ladybird beetles.</title>
        <authorList>
            <person name="Li H.-S."/>
            <person name="Huang Y.-H."/>
            <person name="Pang H."/>
        </authorList>
    </citation>
    <scope>NUCLEOTIDE SEQUENCE [LARGE SCALE GENOMIC DNA]</scope>
    <source>
        <strain evidence="2">SYSU_2023b</strain>
        <tissue evidence="2">Whole body</tissue>
    </source>
</reference>
<dbReference type="AlphaFoldDB" id="A0AAW1V0F3"/>
<dbReference type="SMART" id="SM00587">
    <property type="entry name" value="CHK"/>
    <property type="match status" value="1"/>
</dbReference>
<feature type="domain" description="CHK kinase-like" evidence="1">
    <location>
        <begin position="128"/>
        <end position="267"/>
    </location>
</feature>
<evidence type="ECO:0000259" key="1">
    <source>
        <dbReference type="SMART" id="SM00587"/>
    </source>
</evidence>
<evidence type="ECO:0000313" key="3">
    <source>
        <dbReference type="Proteomes" id="UP001431783"/>
    </source>
</evidence>
<protein>
    <recommendedName>
        <fullName evidence="1">CHK kinase-like domain-containing protein</fullName>
    </recommendedName>
</protein>